<dbReference type="GO" id="GO:0140662">
    <property type="term" value="F:ATP-dependent protein folding chaperone"/>
    <property type="evidence" value="ECO:0007669"/>
    <property type="project" value="InterPro"/>
</dbReference>
<dbReference type="EMBL" id="MN539272">
    <property type="protein sequence ID" value="QJQ80346.1"/>
    <property type="molecule type" value="Genomic_RNA"/>
</dbReference>
<dbReference type="SUPFAM" id="SSF53067">
    <property type="entry name" value="Actin-like ATPase domain"/>
    <property type="match status" value="2"/>
</dbReference>
<evidence type="ECO:0000256" key="2">
    <source>
        <dbReference type="ARBA" id="ARBA00022840"/>
    </source>
</evidence>
<name>A0A4D6G0H0_9CLOS</name>
<gene>
    <name evidence="5" type="primary">HSP70h</name>
</gene>
<dbReference type="GO" id="GO:0005524">
    <property type="term" value="F:ATP binding"/>
    <property type="evidence" value="ECO:0007669"/>
    <property type="project" value="UniProtKB-KW"/>
</dbReference>
<proteinExistence type="inferred from homology"/>
<evidence type="ECO:0000256" key="3">
    <source>
        <dbReference type="RuleBase" id="RU003322"/>
    </source>
</evidence>
<dbReference type="Gene3D" id="3.90.640.10">
    <property type="entry name" value="Actin, Chain A, domain 4"/>
    <property type="match status" value="1"/>
</dbReference>
<protein>
    <submittedName>
        <fullName evidence="4 5">Heat shock protein 70</fullName>
    </submittedName>
</protein>
<sequence>MEVGYDFGTTYSTLCYSAEGVSGCVSLFGSPYIETQVFIRADGTGYSIVNKPKALYNAKVPGRLYVNPKRWVGVNAYELDSYVLKLKPVHRVEVFKDGSVMLGGIGEGPDRTVSVTDIISLFSKALIKEAEQSTGLRVTGAVVTVPADYNSFKRSFITNCMKDLGIPVRAIVNEPTAAALYSLSILQEKDLFLSVFDFGGGTFDVSFVRKLGDVVCVLFSVGDNFLGGRDIDRAVAAEVKARVGESIDTATLSLFAASIKEEVTNEPRAKTHVVKLVDGVKLITFTSEDLNDIVRPFAARALHIYEQAAQRYHPETSVAVLTGGSSALQCVQEALAASKYVSKVVFDKGDFRASDSYSAKIYCDILAGASKLRLVDTLTNTLSDEVLNFRPVIVFSKGSVIPSERTITFNTSGRKTMYGVYEGEEVRSYLNALTFRGEYISNVEGNRTDSATFSVSSDGILSVSVNGTLLKNDLVPSPPTAFSKNLEYLSNIEKVANEGIPEYARQFMALYGQRISREEILADVGAFKEHKIVENYSKRWL</sequence>
<dbReference type="PANTHER" id="PTHR19375">
    <property type="entry name" value="HEAT SHOCK PROTEIN 70KDA"/>
    <property type="match status" value="1"/>
</dbReference>
<comment type="similarity">
    <text evidence="3">Belongs to the heat shock protein 70 family.</text>
</comment>
<dbReference type="EMBL" id="MH704741">
    <property type="protein sequence ID" value="QCC20261.1"/>
    <property type="molecule type" value="Genomic_RNA"/>
</dbReference>
<reference evidence="4" key="1">
    <citation type="submission" date="2018-07" db="EMBL/GenBank/DDBJ databases">
        <title>Further genomic characterization of pineapple mealybug wilt-associated viruses using high-throughput sequencing.</title>
        <authorList>
            <person name="Green J.C."/>
            <person name="Al Rwahnih M."/>
            <person name="Olmedo Velarde A."/>
            <person name="Melzer M.J."/>
            <person name="Hamim I."/>
            <person name="Borth W.B."/>
            <person name="Matsumoto Brower T."/>
            <person name="Wall M."/>
            <person name="Hu J.S."/>
        </authorList>
    </citation>
    <scope>NUCLEOTIDE SEQUENCE</scope>
    <source>
        <strain evidence="4">HTS 2</strain>
    </source>
</reference>
<keyword evidence="1 3" id="KW-0547">Nucleotide-binding</keyword>
<evidence type="ECO:0000313" key="4">
    <source>
        <dbReference type="EMBL" id="QCC20261.1"/>
    </source>
</evidence>
<organism evidence="4">
    <name type="scientific">Pineapple mealybug wilt-associated virus 2</name>
    <dbReference type="NCBI Taxonomy" id="136234"/>
    <lineage>
        <taxon>Viruses</taxon>
        <taxon>Riboviria</taxon>
        <taxon>Orthornavirae</taxon>
        <taxon>Kitrinoviricota</taxon>
        <taxon>Alsuviricetes</taxon>
        <taxon>Martellivirales</taxon>
        <taxon>Closteroviridae</taxon>
        <taxon>Ampelovirus</taxon>
        <taxon>Ampelovirus duananas</taxon>
    </lineage>
</organism>
<keyword evidence="4" id="KW-0346">Stress response</keyword>
<dbReference type="PRINTS" id="PR00301">
    <property type="entry name" value="HEATSHOCK70"/>
</dbReference>
<dbReference type="InterPro" id="IPR013126">
    <property type="entry name" value="Hsp_70_fam"/>
</dbReference>
<dbReference type="InterPro" id="IPR043129">
    <property type="entry name" value="ATPase_NBD"/>
</dbReference>
<accession>A0A4D6G0H0</accession>
<evidence type="ECO:0000256" key="1">
    <source>
        <dbReference type="ARBA" id="ARBA00022741"/>
    </source>
</evidence>
<dbReference type="Gene3D" id="3.30.420.40">
    <property type="match status" value="2"/>
</dbReference>
<dbReference type="SUPFAM" id="SSF100920">
    <property type="entry name" value="Heat shock protein 70kD (HSP70), peptide-binding domain"/>
    <property type="match status" value="1"/>
</dbReference>
<reference evidence="5" key="2">
    <citation type="journal article" date="2020" name="Trop. Plant Pathol.">
        <title>Further genomic characterization of pineapple mealybug wilt-associated viruses using high-throughput sequencing.</title>
        <authorList>
            <person name="Green J.C."/>
            <person name="Rwahnih M.A."/>
            <person name="Olmedo-Velarde A."/>
            <person name="Melzer M.J."/>
            <person name="Hamim I."/>
            <person name="Borth W.B."/>
            <person name="Brower T.M."/>
            <person name="Hu J.S."/>
        </authorList>
    </citation>
    <scope>NUCLEOTIDE SEQUENCE</scope>
    <source>
        <strain evidence="5">HANA158</strain>
    </source>
</reference>
<dbReference type="Pfam" id="PF00012">
    <property type="entry name" value="HSP70"/>
    <property type="match status" value="1"/>
</dbReference>
<keyword evidence="2 3" id="KW-0067">ATP-binding</keyword>
<evidence type="ECO:0000313" key="5">
    <source>
        <dbReference type="EMBL" id="QJQ80346.1"/>
    </source>
</evidence>
<dbReference type="InterPro" id="IPR029047">
    <property type="entry name" value="HSP70_peptide-bd_sf"/>
</dbReference>